<sequence>MAARRSQRRRGRRGEPGTALLAPLVLGLGLALACLGLLLAVVSLGTRASLSAQEPSQGELVTEEDQDPLELDLQTEESQDPVPFLNRLARPRRSAPKGRKARARRAVAAHYEVHPRPGQDGMQAGVDGTVSGWEEAKINSSNPLRYDRQIGEFTVTRAGLYYLYCQVHFDEGKAVYLKLDLLVDNMLARRCLEEFSATVASSPGPQLRLCQVSGLLPLRLGSSLRIRTLPRAHLKAAPFLTYFGLFQVHPRNIVRCTLWTRWVQKNPPHALGGAGLGSRKPERLGLGQELPDVREKRSVLHLVPINSTSKEDADVTEVMWQPALRRGKGLEAQGYVVRVWDTGVYLLYSQVVSREGQGGQETLFRCIRSMPSNPDRAYNSCYSAASEEEEEEEEEEDEDDEEEVAGALMAEDGVRGSPPVSSGPPMEEDGLRWTPKSPLDPDSGLLACALPNGFGGPPGSEGERSLAPPDASILISNVCSIGDHVAQELFQGSDLVTPEDAERPGEKPGQHSPLREEHVTCVQSILDEFLQTYGSLIPLSTDEVVEKLEDIFQQEFSTPSRKGLVLQLIQSYQRMPGNAMVRGFRVAYKRHVLTMDDLGTLYGQNWLNDQVMNMYGDLVMDTVPEKVHFFNSFFYDKLRTKGYDGVKRWTKNVDIFNKELLLIPIHLEVHWSLISVDVRRRTITYFDSQRTLNRRCPKHIAKYLQAEAVKKDRLDFHQGWKGYFKMNVARQNNDSDCGAFVLQYCKHLALSQPFSFTQQDMPKLRRQIYKELCHCKLTV</sequence>
<dbReference type="Pfam" id="PF19722">
    <property type="entry name" value="SENP3_5_N"/>
    <property type="match status" value="1"/>
</dbReference>
<evidence type="ECO:0000256" key="1">
    <source>
        <dbReference type="ARBA" id="ARBA00004604"/>
    </source>
</evidence>
<comment type="similarity">
    <text evidence="3">Belongs to the peptidase C48 family.</text>
</comment>
<evidence type="ECO:0000259" key="16">
    <source>
        <dbReference type="PROSITE" id="PS50600"/>
    </source>
</evidence>
<keyword evidence="7 17" id="KW-0645">Protease</keyword>
<dbReference type="EMBL" id="KB320771">
    <property type="protein sequence ID" value="ELW63603.1"/>
    <property type="molecule type" value="Genomic_DNA"/>
</dbReference>
<dbReference type="Proteomes" id="UP000011518">
    <property type="component" value="Unassembled WGS sequence"/>
</dbReference>
<feature type="domain" description="Ubiquitin-like protease family profile" evidence="16">
    <location>
        <begin position="591"/>
        <end position="748"/>
    </location>
</feature>
<dbReference type="InParanoid" id="L9KLJ0"/>
<reference evidence="18" key="2">
    <citation type="journal article" date="2013" name="Nat. Commun.">
        <title>Genome of the Chinese tree shrew.</title>
        <authorList>
            <person name="Fan Y."/>
            <person name="Huang Z.Y."/>
            <person name="Cao C.C."/>
            <person name="Chen C.S."/>
            <person name="Chen Y.X."/>
            <person name="Fan D.D."/>
            <person name="He J."/>
            <person name="Hou H.L."/>
            <person name="Hu L."/>
            <person name="Hu X.T."/>
            <person name="Jiang X.T."/>
            <person name="Lai R."/>
            <person name="Lang Y.S."/>
            <person name="Liang B."/>
            <person name="Liao S.G."/>
            <person name="Mu D."/>
            <person name="Ma Y.Y."/>
            <person name="Niu Y.Y."/>
            <person name="Sun X.Q."/>
            <person name="Xia J.Q."/>
            <person name="Xiao J."/>
            <person name="Xiong Z.Q."/>
            <person name="Xu L."/>
            <person name="Yang L."/>
            <person name="Zhang Y."/>
            <person name="Zhao W."/>
            <person name="Zhao X.D."/>
            <person name="Zheng Y.T."/>
            <person name="Zhou J.M."/>
            <person name="Zhu Y.B."/>
            <person name="Zhang G.J."/>
            <person name="Wang J."/>
            <person name="Yao Y.G."/>
        </authorList>
    </citation>
    <scope>NUCLEOTIDE SEQUENCE [LARGE SCALE GENOMIC DNA]</scope>
</reference>
<organism evidence="17 18">
    <name type="scientific">Tupaia chinensis</name>
    <name type="common">Chinese tree shrew</name>
    <name type="synonym">Tupaia belangeri chinensis</name>
    <dbReference type="NCBI Taxonomy" id="246437"/>
    <lineage>
        <taxon>Eukaryota</taxon>
        <taxon>Metazoa</taxon>
        <taxon>Chordata</taxon>
        <taxon>Craniata</taxon>
        <taxon>Vertebrata</taxon>
        <taxon>Euteleostomi</taxon>
        <taxon>Mammalia</taxon>
        <taxon>Eutheria</taxon>
        <taxon>Euarchontoglires</taxon>
        <taxon>Scandentia</taxon>
        <taxon>Tupaiidae</taxon>
        <taxon>Tupaia</taxon>
    </lineage>
</organism>
<feature type="compositionally biased region" description="Basic residues" evidence="14">
    <location>
        <begin position="89"/>
        <end position="101"/>
    </location>
</feature>
<evidence type="ECO:0000256" key="10">
    <source>
        <dbReference type="ARBA" id="ARBA00022807"/>
    </source>
</evidence>
<dbReference type="Pfam" id="PF00229">
    <property type="entry name" value="TNF"/>
    <property type="match status" value="1"/>
</dbReference>
<dbReference type="InterPro" id="IPR051748">
    <property type="entry name" value="TNF_Ligand_Superfamily"/>
</dbReference>
<dbReference type="MEROPS" id="C48.003"/>
<name>L9KLJ0_TUPCH</name>
<reference evidence="18" key="1">
    <citation type="submission" date="2012-07" db="EMBL/GenBank/DDBJ databases">
        <title>Genome of the Chinese tree shrew, a rising model animal genetically related to primates.</title>
        <authorList>
            <person name="Zhang G."/>
            <person name="Fan Y."/>
            <person name="Yao Y."/>
            <person name="Huang Z."/>
        </authorList>
    </citation>
    <scope>NUCLEOTIDE SEQUENCE [LARGE SCALE GENOMIC DNA]</scope>
</reference>
<evidence type="ECO:0000256" key="7">
    <source>
        <dbReference type="ARBA" id="ARBA00022670"/>
    </source>
</evidence>
<keyword evidence="11" id="KW-1015">Disulfide bond</keyword>
<evidence type="ECO:0000313" key="17">
    <source>
        <dbReference type="EMBL" id="ELW63603.1"/>
    </source>
</evidence>
<keyword evidence="10" id="KW-0788">Thiol protease</keyword>
<dbReference type="InterPro" id="IPR008983">
    <property type="entry name" value="Tumour_necrosis_fac-like_dom"/>
</dbReference>
<keyword evidence="13" id="KW-0539">Nucleus</keyword>
<dbReference type="GO" id="GO:0005164">
    <property type="term" value="F:tumor necrosis factor receptor binding"/>
    <property type="evidence" value="ECO:0007669"/>
    <property type="project" value="InterPro"/>
</dbReference>
<keyword evidence="18" id="KW-1185">Reference proteome</keyword>
<feature type="region of interest" description="Disordered" evidence="14">
    <location>
        <begin position="377"/>
        <end position="444"/>
    </location>
</feature>
<evidence type="ECO:0000256" key="4">
    <source>
        <dbReference type="ARBA" id="ARBA00008670"/>
    </source>
</evidence>
<evidence type="ECO:0000256" key="12">
    <source>
        <dbReference type="ARBA" id="ARBA00023180"/>
    </source>
</evidence>
<keyword evidence="5" id="KW-0202">Cytokine</keyword>
<gene>
    <name evidence="17" type="ORF">TREES_T100004080</name>
</gene>
<dbReference type="SUPFAM" id="SSF54001">
    <property type="entry name" value="Cysteine proteinases"/>
    <property type="match status" value="1"/>
</dbReference>
<dbReference type="InterPro" id="IPR038765">
    <property type="entry name" value="Papain-like_cys_pep_sf"/>
</dbReference>
<dbReference type="PROSITE" id="PS51257">
    <property type="entry name" value="PROKAR_LIPOPROTEIN"/>
    <property type="match status" value="1"/>
</dbReference>
<comment type="similarity">
    <text evidence="4">Belongs to the tumor necrosis factor family.</text>
</comment>
<comment type="subcellular location">
    <subcellularLocation>
        <location evidence="1">Nucleus</location>
        <location evidence="1">Nucleolus</location>
    </subcellularLocation>
    <subcellularLocation>
        <location evidence="2">Secreted</location>
    </subcellularLocation>
</comment>
<dbReference type="Gene3D" id="3.40.395.10">
    <property type="entry name" value="Adenoviral Proteinase, Chain A"/>
    <property type="match status" value="1"/>
</dbReference>
<dbReference type="GO" id="GO:0016020">
    <property type="term" value="C:membrane"/>
    <property type="evidence" value="ECO:0007669"/>
    <property type="project" value="InterPro"/>
</dbReference>
<evidence type="ECO:0000259" key="15">
    <source>
        <dbReference type="PROSITE" id="PS50049"/>
    </source>
</evidence>
<dbReference type="InterPro" id="IPR045577">
    <property type="entry name" value="SENP3_5_cons_dom"/>
</dbReference>
<dbReference type="PANTHER" id="PTHR15151:SF20">
    <property type="entry name" value="TUMOR NECROSIS FACTOR LIGAND SUPERFAMILY MEMBER 12"/>
    <property type="match status" value="1"/>
</dbReference>
<evidence type="ECO:0000313" key="18">
    <source>
        <dbReference type="Proteomes" id="UP000011518"/>
    </source>
</evidence>
<keyword evidence="9" id="KW-0378">Hydrolase</keyword>
<dbReference type="PROSITE" id="PS50049">
    <property type="entry name" value="THD_2"/>
    <property type="match status" value="1"/>
</dbReference>
<evidence type="ECO:0000256" key="14">
    <source>
        <dbReference type="SAM" id="MobiDB-lite"/>
    </source>
</evidence>
<dbReference type="FunFam" id="3.40.395.10:FF:000002">
    <property type="entry name" value="Putative sentrin-specific protease 5"/>
    <property type="match status" value="1"/>
</dbReference>
<evidence type="ECO:0000256" key="8">
    <source>
        <dbReference type="ARBA" id="ARBA00022786"/>
    </source>
</evidence>
<accession>L9KLJ0</accession>
<dbReference type="PANTHER" id="PTHR15151">
    <property type="entry name" value="PROTEIN EIGER"/>
    <property type="match status" value="1"/>
</dbReference>
<evidence type="ECO:0000256" key="13">
    <source>
        <dbReference type="ARBA" id="ARBA00023242"/>
    </source>
</evidence>
<dbReference type="PROSITE" id="PS50600">
    <property type="entry name" value="ULP_PROTEASE"/>
    <property type="match status" value="1"/>
</dbReference>
<dbReference type="GO" id="GO:0005730">
    <property type="term" value="C:nucleolus"/>
    <property type="evidence" value="ECO:0007669"/>
    <property type="project" value="UniProtKB-SubCell"/>
</dbReference>
<dbReference type="SUPFAM" id="SSF49842">
    <property type="entry name" value="TNF-like"/>
    <property type="match status" value="2"/>
</dbReference>
<feature type="region of interest" description="Disordered" evidence="14">
    <location>
        <begin position="74"/>
        <end position="101"/>
    </location>
</feature>
<dbReference type="GO" id="GO:0005125">
    <property type="term" value="F:cytokine activity"/>
    <property type="evidence" value="ECO:0007669"/>
    <property type="project" value="UniProtKB-KW"/>
</dbReference>
<keyword evidence="6" id="KW-0964">Secreted</keyword>
<evidence type="ECO:0000256" key="3">
    <source>
        <dbReference type="ARBA" id="ARBA00005234"/>
    </source>
</evidence>
<dbReference type="AlphaFoldDB" id="L9KLJ0"/>
<evidence type="ECO:0000256" key="11">
    <source>
        <dbReference type="ARBA" id="ARBA00023157"/>
    </source>
</evidence>
<feature type="compositionally biased region" description="Acidic residues" evidence="14">
    <location>
        <begin position="386"/>
        <end position="404"/>
    </location>
</feature>
<dbReference type="Gene3D" id="2.60.120.40">
    <property type="match status" value="2"/>
</dbReference>
<dbReference type="eggNOG" id="KOG0778">
    <property type="taxonomic scope" value="Eukaryota"/>
</dbReference>
<dbReference type="STRING" id="246437.L9KLJ0"/>
<feature type="compositionally biased region" description="Low complexity" evidence="14">
    <location>
        <begin position="415"/>
        <end position="425"/>
    </location>
</feature>
<protein>
    <submittedName>
        <fullName evidence="17">Sentrin-specific protease 3</fullName>
    </submittedName>
</protein>
<dbReference type="GO" id="GO:0030890">
    <property type="term" value="P:positive regulation of B cell proliferation"/>
    <property type="evidence" value="ECO:0007669"/>
    <property type="project" value="TreeGrafter"/>
</dbReference>
<evidence type="ECO:0000256" key="9">
    <source>
        <dbReference type="ARBA" id="ARBA00022801"/>
    </source>
</evidence>
<keyword evidence="12" id="KW-0325">Glycoprotein</keyword>
<feature type="domain" description="THD" evidence="15">
    <location>
        <begin position="107"/>
        <end position="248"/>
    </location>
</feature>
<dbReference type="GO" id="GO:0005615">
    <property type="term" value="C:extracellular space"/>
    <property type="evidence" value="ECO:0007669"/>
    <property type="project" value="UniProtKB-KW"/>
</dbReference>
<dbReference type="SMART" id="SM00207">
    <property type="entry name" value="TNF"/>
    <property type="match status" value="1"/>
</dbReference>
<dbReference type="GO" id="GO:0008234">
    <property type="term" value="F:cysteine-type peptidase activity"/>
    <property type="evidence" value="ECO:0007669"/>
    <property type="project" value="UniProtKB-KW"/>
</dbReference>
<dbReference type="InterPro" id="IPR003653">
    <property type="entry name" value="Peptidase_C48_C"/>
</dbReference>
<dbReference type="Pfam" id="PF02902">
    <property type="entry name" value="Peptidase_C48"/>
    <property type="match status" value="1"/>
</dbReference>
<evidence type="ECO:0000256" key="5">
    <source>
        <dbReference type="ARBA" id="ARBA00022514"/>
    </source>
</evidence>
<feature type="compositionally biased region" description="Basic and acidic residues" evidence="14">
    <location>
        <begin position="500"/>
        <end position="513"/>
    </location>
</feature>
<proteinExistence type="inferred from homology"/>
<dbReference type="GO" id="GO:0006508">
    <property type="term" value="P:proteolysis"/>
    <property type="evidence" value="ECO:0007669"/>
    <property type="project" value="UniProtKB-KW"/>
</dbReference>
<feature type="region of interest" description="Disordered" evidence="14">
    <location>
        <begin position="494"/>
        <end position="513"/>
    </location>
</feature>
<keyword evidence="8" id="KW-0833">Ubl conjugation pathway</keyword>
<evidence type="ECO:0000256" key="2">
    <source>
        <dbReference type="ARBA" id="ARBA00004613"/>
    </source>
</evidence>
<dbReference type="InterPro" id="IPR006052">
    <property type="entry name" value="TNF_dom"/>
</dbReference>
<dbReference type="CDD" id="cd00184">
    <property type="entry name" value="TNF"/>
    <property type="match status" value="1"/>
</dbReference>
<dbReference type="GO" id="GO:0006955">
    <property type="term" value="P:immune response"/>
    <property type="evidence" value="ECO:0007669"/>
    <property type="project" value="InterPro"/>
</dbReference>
<evidence type="ECO:0000256" key="6">
    <source>
        <dbReference type="ARBA" id="ARBA00022525"/>
    </source>
</evidence>
<dbReference type="GO" id="GO:0048298">
    <property type="term" value="P:positive regulation of isotype switching to IgA isotypes"/>
    <property type="evidence" value="ECO:0007669"/>
    <property type="project" value="TreeGrafter"/>
</dbReference>